<dbReference type="Gramene" id="A01p21900.2_BraZ1">
    <property type="protein sequence ID" value="A01p21900.2_BraZ1.CDS"/>
    <property type="gene ID" value="A01g21900.2_BraZ1"/>
</dbReference>
<dbReference type="Proteomes" id="UP000694005">
    <property type="component" value="Chromosome A01"/>
</dbReference>
<evidence type="ECO:0008006" key="4">
    <source>
        <dbReference type="Google" id="ProtNLM"/>
    </source>
</evidence>
<dbReference type="EMBL" id="LS974617">
    <property type="protein sequence ID" value="CAG7888114.1"/>
    <property type="molecule type" value="Genomic_DNA"/>
</dbReference>
<dbReference type="SUPFAM" id="SSF50978">
    <property type="entry name" value="WD40 repeat-like"/>
    <property type="match status" value="1"/>
</dbReference>
<protein>
    <recommendedName>
        <fullName evidence="4">Anaphase-promoting complex subunit 4 WD40 domain-containing protein</fullName>
    </recommendedName>
</protein>
<reference evidence="2 3" key="1">
    <citation type="submission" date="2021-07" db="EMBL/GenBank/DDBJ databases">
        <authorList>
            <consortium name="Genoscope - CEA"/>
            <person name="William W."/>
        </authorList>
    </citation>
    <scope>NUCLEOTIDE SEQUENCE [LARGE SCALE GENOMIC DNA]</scope>
</reference>
<gene>
    <name evidence="2" type="ORF">BRAPAZ1V2_A01P21900.2</name>
</gene>
<evidence type="ECO:0000256" key="1">
    <source>
        <dbReference type="PROSITE-ProRule" id="PRU00221"/>
    </source>
</evidence>
<dbReference type="PROSITE" id="PS50082">
    <property type="entry name" value="WD_REPEATS_2"/>
    <property type="match status" value="1"/>
</dbReference>
<keyword evidence="1" id="KW-0853">WD repeat</keyword>
<sequence length="130" mass="15164">MKNGNYLKGRRLIKHKKRRILWTRVRLIWFWEVSSPTTKSQKIPIVFELHTSFVLFLREFVFIVLIVRPAHIFCSQVQSPHTGHEHHVLAVAWSPDANCLVSGDRNEKVCCWDPSKGELQGKALAVNMFR</sequence>
<feature type="repeat" description="WD" evidence="1">
    <location>
        <begin position="81"/>
        <end position="122"/>
    </location>
</feature>
<dbReference type="InterPro" id="IPR001680">
    <property type="entry name" value="WD40_rpt"/>
</dbReference>
<dbReference type="PROSITE" id="PS50294">
    <property type="entry name" value="WD_REPEATS_REGION"/>
    <property type="match status" value="1"/>
</dbReference>
<proteinExistence type="predicted"/>
<organism evidence="2 3">
    <name type="scientific">Brassica campestris</name>
    <name type="common">Field mustard</name>
    <dbReference type="NCBI Taxonomy" id="3711"/>
    <lineage>
        <taxon>Eukaryota</taxon>
        <taxon>Viridiplantae</taxon>
        <taxon>Streptophyta</taxon>
        <taxon>Embryophyta</taxon>
        <taxon>Tracheophyta</taxon>
        <taxon>Spermatophyta</taxon>
        <taxon>Magnoliopsida</taxon>
        <taxon>eudicotyledons</taxon>
        <taxon>Gunneridae</taxon>
        <taxon>Pentapetalae</taxon>
        <taxon>rosids</taxon>
        <taxon>malvids</taxon>
        <taxon>Brassicales</taxon>
        <taxon>Brassicaceae</taxon>
        <taxon>Brassiceae</taxon>
        <taxon>Brassica</taxon>
    </lineage>
</organism>
<dbReference type="InterPro" id="IPR015943">
    <property type="entry name" value="WD40/YVTN_repeat-like_dom_sf"/>
</dbReference>
<dbReference type="Gene3D" id="2.130.10.10">
    <property type="entry name" value="YVTN repeat-like/Quinoprotein amine dehydrogenase"/>
    <property type="match status" value="1"/>
</dbReference>
<evidence type="ECO:0000313" key="2">
    <source>
        <dbReference type="EMBL" id="CAG7888114.1"/>
    </source>
</evidence>
<accession>A0A8D9GXF5</accession>
<evidence type="ECO:0000313" key="3">
    <source>
        <dbReference type="Proteomes" id="UP000694005"/>
    </source>
</evidence>
<dbReference type="InterPro" id="IPR036322">
    <property type="entry name" value="WD40_repeat_dom_sf"/>
</dbReference>
<dbReference type="AlphaFoldDB" id="A0A8D9GXF5"/>
<dbReference type="Pfam" id="PF00400">
    <property type="entry name" value="WD40"/>
    <property type="match status" value="1"/>
</dbReference>
<name>A0A8D9GXF5_BRACM</name>
<dbReference type="SMART" id="SM00320">
    <property type="entry name" value="WD40"/>
    <property type="match status" value="1"/>
</dbReference>